<protein>
    <submittedName>
        <fullName evidence="7">Addiction module toxin, HicA family</fullName>
    </submittedName>
</protein>
<keyword evidence="3" id="KW-0255">Endonuclease</keyword>
<dbReference type="Proteomes" id="UP001524383">
    <property type="component" value="Unassembled WGS sequence"/>
</dbReference>
<dbReference type="Gene3D" id="3.30.920.30">
    <property type="entry name" value="Hypothetical protein"/>
    <property type="match status" value="1"/>
</dbReference>
<dbReference type="InterPro" id="IPR038570">
    <property type="entry name" value="HicA_sf"/>
</dbReference>
<keyword evidence="6" id="KW-0346">Stress response</keyword>
<proteinExistence type="predicted"/>
<keyword evidence="5" id="KW-0694">RNA-binding</keyword>
<dbReference type="GO" id="GO:0004519">
    <property type="term" value="F:endonuclease activity"/>
    <property type="evidence" value="ECO:0007669"/>
    <property type="project" value="UniProtKB-KW"/>
</dbReference>
<accession>A0ABD4THH0</accession>
<evidence type="ECO:0000256" key="3">
    <source>
        <dbReference type="ARBA" id="ARBA00022759"/>
    </source>
</evidence>
<keyword evidence="4" id="KW-0378">Hydrolase</keyword>
<evidence type="ECO:0000313" key="8">
    <source>
        <dbReference type="Proteomes" id="UP001524383"/>
    </source>
</evidence>
<dbReference type="InterPro" id="IPR012933">
    <property type="entry name" value="HicA_mRNA_interferase"/>
</dbReference>
<dbReference type="GO" id="GO:0016787">
    <property type="term" value="F:hydrolase activity"/>
    <property type="evidence" value="ECO:0007669"/>
    <property type="project" value="UniProtKB-KW"/>
</dbReference>
<dbReference type="AlphaFoldDB" id="A0ABD4THH0"/>
<gene>
    <name evidence="7" type="ORF">FTO68_04030</name>
</gene>
<keyword evidence="2" id="KW-0540">Nuclease</keyword>
<evidence type="ECO:0000256" key="1">
    <source>
        <dbReference type="ARBA" id="ARBA00022649"/>
    </source>
</evidence>
<dbReference type="SUPFAM" id="SSF54786">
    <property type="entry name" value="YcfA/nrd intein domain"/>
    <property type="match status" value="1"/>
</dbReference>
<dbReference type="EMBL" id="VOTZ01000006">
    <property type="protein sequence ID" value="MCQ1538161.1"/>
    <property type="molecule type" value="Genomic_DNA"/>
</dbReference>
<keyword evidence="8" id="KW-1185">Reference proteome</keyword>
<dbReference type="RefSeq" id="WP_255332103.1">
    <property type="nucleotide sequence ID" value="NZ_VOTZ01000006.1"/>
</dbReference>
<evidence type="ECO:0000313" key="7">
    <source>
        <dbReference type="EMBL" id="MCQ1538161.1"/>
    </source>
</evidence>
<name>A0ABD4THH0_9EURY</name>
<keyword evidence="1" id="KW-1277">Toxin-antitoxin system</keyword>
<dbReference type="GO" id="GO:0003723">
    <property type="term" value="F:RNA binding"/>
    <property type="evidence" value="ECO:0007669"/>
    <property type="project" value="UniProtKB-KW"/>
</dbReference>
<evidence type="ECO:0000256" key="2">
    <source>
        <dbReference type="ARBA" id="ARBA00022722"/>
    </source>
</evidence>
<evidence type="ECO:0000256" key="5">
    <source>
        <dbReference type="ARBA" id="ARBA00022884"/>
    </source>
</evidence>
<dbReference type="Pfam" id="PF07927">
    <property type="entry name" value="HicA_toxin"/>
    <property type="match status" value="1"/>
</dbReference>
<organism evidence="7 8">
    <name type="scientific">Methanocalculus taiwanensis</name>
    <dbReference type="NCBI Taxonomy" id="106207"/>
    <lineage>
        <taxon>Archaea</taxon>
        <taxon>Methanobacteriati</taxon>
        <taxon>Methanobacteriota</taxon>
        <taxon>Stenosarchaea group</taxon>
        <taxon>Methanomicrobia</taxon>
        <taxon>Methanomicrobiales</taxon>
        <taxon>Methanocalculaceae</taxon>
        <taxon>Methanocalculus</taxon>
    </lineage>
</organism>
<evidence type="ECO:0000256" key="4">
    <source>
        <dbReference type="ARBA" id="ARBA00022801"/>
    </source>
</evidence>
<sequence length="77" mass="8585">MRKLPLLSSEVIIKKLKKAGFTDAPFQGKGSHSALYKVRDDGRKLLVIIPKNNPVPRGTLISIIKQADLTKEEFNVL</sequence>
<reference evidence="7 8" key="1">
    <citation type="submission" date="2019-08" db="EMBL/GenBank/DDBJ databases">
        <authorList>
            <person name="Chen S.-C."/>
            <person name="Lai M.-C."/>
            <person name="You Y.-T."/>
        </authorList>
    </citation>
    <scope>NUCLEOTIDE SEQUENCE [LARGE SCALE GENOMIC DNA]</scope>
    <source>
        <strain evidence="7 8">P2F9704a</strain>
    </source>
</reference>
<comment type="caution">
    <text evidence="7">The sequence shown here is derived from an EMBL/GenBank/DDBJ whole genome shotgun (WGS) entry which is preliminary data.</text>
</comment>
<evidence type="ECO:0000256" key="6">
    <source>
        <dbReference type="ARBA" id="ARBA00023016"/>
    </source>
</evidence>